<accession>A0A3N4JSY0</accession>
<protein>
    <submittedName>
        <fullName evidence="1">Uncharacterized protein</fullName>
    </submittedName>
</protein>
<proteinExistence type="predicted"/>
<dbReference type="EMBL" id="ML120384">
    <property type="protein sequence ID" value="RPA99921.1"/>
    <property type="molecule type" value="Genomic_DNA"/>
</dbReference>
<name>A0A3N4JSY0_9PEZI</name>
<organism evidence="1 2">
    <name type="scientific">Choiromyces venosus 120613-1</name>
    <dbReference type="NCBI Taxonomy" id="1336337"/>
    <lineage>
        <taxon>Eukaryota</taxon>
        <taxon>Fungi</taxon>
        <taxon>Dikarya</taxon>
        <taxon>Ascomycota</taxon>
        <taxon>Pezizomycotina</taxon>
        <taxon>Pezizomycetes</taxon>
        <taxon>Pezizales</taxon>
        <taxon>Tuberaceae</taxon>
        <taxon>Choiromyces</taxon>
    </lineage>
</organism>
<dbReference type="Proteomes" id="UP000276215">
    <property type="component" value="Unassembled WGS sequence"/>
</dbReference>
<gene>
    <name evidence="1" type="ORF">L873DRAFT_868932</name>
</gene>
<sequence length="92" mass="10917">MWPVRILLNRLLRTGACTSSTTSDSDRELLFCSNLRFNIIIKLSLILCFHRYLCHWILADYFFFSLSCLLPCVIVDDSSETFTCKRNFFFFR</sequence>
<keyword evidence="2" id="KW-1185">Reference proteome</keyword>
<dbReference type="AlphaFoldDB" id="A0A3N4JSY0"/>
<evidence type="ECO:0000313" key="1">
    <source>
        <dbReference type="EMBL" id="RPA99921.1"/>
    </source>
</evidence>
<evidence type="ECO:0000313" key="2">
    <source>
        <dbReference type="Proteomes" id="UP000276215"/>
    </source>
</evidence>
<reference evidence="1 2" key="1">
    <citation type="journal article" date="2018" name="Nat. Ecol. Evol.">
        <title>Pezizomycetes genomes reveal the molecular basis of ectomycorrhizal truffle lifestyle.</title>
        <authorList>
            <person name="Murat C."/>
            <person name="Payen T."/>
            <person name="Noel B."/>
            <person name="Kuo A."/>
            <person name="Morin E."/>
            <person name="Chen J."/>
            <person name="Kohler A."/>
            <person name="Krizsan K."/>
            <person name="Balestrini R."/>
            <person name="Da Silva C."/>
            <person name="Montanini B."/>
            <person name="Hainaut M."/>
            <person name="Levati E."/>
            <person name="Barry K.W."/>
            <person name="Belfiori B."/>
            <person name="Cichocki N."/>
            <person name="Clum A."/>
            <person name="Dockter R.B."/>
            <person name="Fauchery L."/>
            <person name="Guy J."/>
            <person name="Iotti M."/>
            <person name="Le Tacon F."/>
            <person name="Lindquist E.A."/>
            <person name="Lipzen A."/>
            <person name="Malagnac F."/>
            <person name="Mello A."/>
            <person name="Molinier V."/>
            <person name="Miyauchi S."/>
            <person name="Poulain J."/>
            <person name="Riccioni C."/>
            <person name="Rubini A."/>
            <person name="Sitrit Y."/>
            <person name="Splivallo R."/>
            <person name="Traeger S."/>
            <person name="Wang M."/>
            <person name="Zifcakova L."/>
            <person name="Wipf D."/>
            <person name="Zambonelli A."/>
            <person name="Paolocci F."/>
            <person name="Nowrousian M."/>
            <person name="Ottonello S."/>
            <person name="Baldrian P."/>
            <person name="Spatafora J.W."/>
            <person name="Henrissat B."/>
            <person name="Nagy L.G."/>
            <person name="Aury J.M."/>
            <person name="Wincker P."/>
            <person name="Grigoriev I.V."/>
            <person name="Bonfante P."/>
            <person name="Martin F.M."/>
        </authorList>
    </citation>
    <scope>NUCLEOTIDE SEQUENCE [LARGE SCALE GENOMIC DNA]</scope>
    <source>
        <strain evidence="1 2">120613-1</strain>
    </source>
</reference>